<evidence type="ECO:0000313" key="5">
    <source>
        <dbReference type="Proteomes" id="UP001156672"/>
    </source>
</evidence>
<accession>A0AAW3QY86</accession>
<reference evidence="2" key="4">
    <citation type="submission" date="2023-01" db="EMBL/GenBank/DDBJ databases">
        <title>Draft genome sequence of Gluconobacter albidus strain NBRC 3250.</title>
        <authorList>
            <person name="Sun Q."/>
            <person name="Mori K."/>
        </authorList>
    </citation>
    <scope>NUCLEOTIDE SEQUENCE</scope>
    <source>
        <strain evidence="2">NBRC 3250</strain>
    </source>
</reference>
<keyword evidence="5" id="KW-1185">Reference proteome</keyword>
<evidence type="ECO:0000313" key="4">
    <source>
        <dbReference type="Proteomes" id="UP000075682"/>
    </source>
</evidence>
<dbReference type="Proteomes" id="UP000075682">
    <property type="component" value="Unassembled WGS sequence"/>
</dbReference>
<dbReference type="RefSeq" id="WP_062028587.1">
    <property type="nucleotide sequence ID" value="NZ_BEWL01000012.1"/>
</dbReference>
<evidence type="ECO:0000256" key="1">
    <source>
        <dbReference type="SAM" id="MobiDB-lite"/>
    </source>
</evidence>
<protein>
    <submittedName>
        <fullName evidence="3">Uncharacterized protein</fullName>
    </submittedName>
</protein>
<reference evidence="5" key="3">
    <citation type="journal article" date="2019" name="Int. J. Syst. Evol. Microbiol.">
        <title>The Global Catalogue of Microorganisms (GCM) 10K type strain sequencing project: providing services to taxonomists for standard genome sequencing and annotation.</title>
        <authorList>
            <consortium name="The Broad Institute Genomics Platform"/>
            <consortium name="The Broad Institute Genome Sequencing Center for Infectious Disease"/>
            <person name="Wu L."/>
            <person name="Ma J."/>
        </authorList>
    </citation>
    <scope>NUCLEOTIDE SEQUENCE [LARGE SCALE GENOMIC DNA]</scope>
    <source>
        <strain evidence="5">NBRC 3250</strain>
    </source>
</reference>
<dbReference type="EMBL" id="BSNW01000013">
    <property type="protein sequence ID" value="GLQ68911.1"/>
    <property type="molecule type" value="Genomic_DNA"/>
</dbReference>
<feature type="region of interest" description="Disordered" evidence="1">
    <location>
        <begin position="201"/>
        <end position="223"/>
    </location>
</feature>
<name>A0AAW3QY86_9PROT</name>
<proteinExistence type="predicted"/>
<organism evidence="3 4">
    <name type="scientific">Gluconobacter albidus</name>
    <dbReference type="NCBI Taxonomy" id="318683"/>
    <lineage>
        <taxon>Bacteria</taxon>
        <taxon>Pseudomonadati</taxon>
        <taxon>Pseudomonadota</taxon>
        <taxon>Alphaproteobacteria</taxon>
        <taxon>Acetobacterales</taxon>
        <taxon>Acetobacteraceae</taxon>
        <taxon>Gluconobacter</taxon>
    </lineage>
</organism>
<feature type="compositionally biased region" description="Basic and acidic residues" evidence="1">
    <location>
        <begin position="211"/>
        <end position="223"/>
    </location>
</feature>
<dbReference type="AlphaFoldDB" id="A0AAW3QY86"/>
<reference evidence="3 4" key="2">
    <citation type="submission" date="2015-06" db="EMBL/GenBank/DDBJ databases">
        <title>Improved classification and identification of acetic acid bacteria using matrix-assisted laser desorption/ionization time-of-flight mass spectrometry; Gluconobacter nephelii and Gluconobacter uchimurae are later heterotypic synonyms of Gluconobacter japonicus and Gluconobacter oxydans, respectively.</title>
        <authorList>
            <person name="Li L."/>
            <person name="Cleenwerck I."/>
            <person name="De Vuyst L."/>
            <person name="Vandamme P."/>
        </authorList>
    </citation>
    <scope>NUCLEOTIDE SEQUENCE [LARGE SCALE GENOMIC DNA]</scope>
    <source>
        <strain evidence="3 4">LMG 1356</strain>
    </source>
</reference>
<comment type="caution">
    <text evidence="3">The sequence shown here is derived from an EMBL/GenBank/DDBJ whole genome shotgun (WGS) entry which is preliminary data.</text>
</comment>
<evidence type="ECO:0000313" key="2">
    <source>
        <dbReference type="EMBL" id="GLQ68911.1"/>
    </source>
</evidence>
<evidence type="ECO:0000313" key="3">
    <source>
        <dbReference type="EMBL" id="KXV40251.1"/>
    </source>
</evidence>
<reference evidence="2" key="1">
    <citation type="journal article" date="2014" name="Int. J. Syst. Evol. Microbiol.">
        <title>Complete genome of a new Firmicutes species belonging to the dominant human colonic microbiota ('Ruminococcus bicirculans') reveals two chromosomes and a selective capacity to utilize plant glucans.</title>
        <authorList>
            <consortium name="NISC Comparative Sequencing Program"/>
            <person name="Wegmann U."/>
            <person name="Louis P."/>
            <person name="Goesmann A."/>
            <person name="Henrissat B."/>
            <person name="Duncan S.H."/>
            <person name="Flint H.J."/>
        </authorList>
    </citation>
    <scope>NUCLEOTIDE SEQUENCE</scope>
    <source>
        <strain evidence="2">NBRC 3250</strain>
    </source>
</reference>
<gene>
    <name evidence="3" type="ORF">AD941_04550</name>
    <name evidence="2" type="ORF">GCM10007866_13620</name>
</gene>
<sequence length="223" mass="25488">MPIRNVLQFFHGEERPFFVDVPDIAKHILSYVSHHSIFYVEHEETEEPVPLEGMLEQQEITTGFAQEPTIADYIHLKKDALDPQRRVICAKELLHILDPSTCRTSDPKGLDQLIEDMGSSFDVFTDTSAPSAQDVGNLILASSIFISNDMRQRALEAINAGKLTMEAFAATLEVPLGVVRVVLREDWPKKLNEQMISLQRELDKEGDEEEEKYHREMEEYKTS</sequence>
<dbReference type="Proteomes" id="UP001156672">
    <property type="component" value="Unassembled WGS sequence"/>
</dbReference>
<dbReference type="EMBL" id="LHZN01000115">
    <property type="protein sequence ID" value="KXV40251.1"/>
    <property type="molecule type" value="Genomic_DNA"/>
</dbReference>